<dbReference type="HOGENOM" id="CLU_163488_0_0_1"/>
<evidence type="ECO:0000313" key="2">
    <source>
        <dbReference type="Proteomes" id="UP000054032"/>
    </source>
</evidence>
<proteinExistence type="predicted"/>
<accession>W6ZQ50</accession>
<dbReference type="KEGG" id="bor:COCMIDRAFT_84128"/>
<dbReference type="RefSeq" id="XP_007683918.1">
    <property type="nucleotide sequence ID" value="XM_007685728.1"/>
</dbReference>
<dbReference type="OrthoDB" id="10494613at2759"/>
<protein>
    <submittedName>
        <fullName evidence="1">Uncharacterized protein</fullName>
    </submittedName>
</protein>
<reference evidence="1 2" key="1">
    <citation type="journal article" date="2013" name="PLoS Genet.">
        <title>Comparative genome structure, secondary metabolite, and effector coding capacity across Cochliobolus pathogens.</title>
        <authorList>
            <person name="Condon B.J."/>
            <person name="Leng Y."/>
            <person name="Wu D."/>
            <person name="Bushley K.E."/>
            <person name="Ohm R.A."/>
            <person name="Otillar R."/>
            <person name="Martin J."/>
            <person name="Schackwitz W."/>
            <person name="Grimwood J."/>
            <person name="MohdZainudin N."/>
            <person name="Xue C."/>
            <person name="Wang R."/>
            <person name="Manning V.A."/>
            <person name="Dhillon B."/>
            <person name="Tu Z.J."/>
            <person name="Steffenson B.J."/>
            <person name="Salamov A."/>
            <person name="Sun H."/>
            <person name="Lowry S."/>
            <person name="LaButti K."/>
            <person name="Han J."/>
            <person name="Copeland A."/>
            <person name="Lindquist E."/>
            <person name="Barry K."/>
            <person name="Schmutz J."/>
            <person name="Baker S.E."/>
            <person name="Ciuffetti L.M."/>
            <person name="Grigoriev I.V."/>
            <person name="Zhong S."/>
            <person name="Turgeon B.G."/>
        </authorList>
    </citation>
    <scope>NUCLEOTIDE SEQUENCE [LARGE SCALE GENOMIC DNA]</scope>
    <source>
        <strain evidence="1 2">ATCC 44560</strain>
    </source>
</reference>
<gene>
    <name evidence="1" type="ORF">COCMIDRAFT_84128</name>
</gene>
<sequence>MPTRLAKGIVQSWGCNGMLWYDMWCYDISYIVCRVSEWGIWGGIGRNRMMQESETTEEKKNTKGKTTCQHDEVVRVKADGGLEVKIDRR</sequence>
<dbReference type="Proteomes" id="UP000054032">
    <property type="component" value="Unassembled WGS sequence"/>
</dbReference>
<dbReference type="EMBL" id="KI963930">
    <property type="protein sequence ID" value="EUC49629.1"/>
    <property type="molecule type" value="Genomic_DNA"/>
</dbReference>
<organism evidence="1 2">
    <name type="scientific">Bipolaris oryzae ATCC 44560</name>
    <dbReference type="NCBI Taxonomy" id="930090"/>
    <lineage>
        <taxon>Eukaryota</taxon>
        <taxon>Fungi</taxon>
        <taxon>Dikarya</taxon>
        <taxon>Ascomycota</taxon>
        <taxon>Pezizomycotina</taxon>
        <taxon>Dothideomycetes</taxon>
        <taxon>Pleosporomycetidae</taxon>
        <taxon>Pleosporales</taxon>
        <taxon>Pleosporineae</taxon>
        <taxon>Pleosporaceae</taxon>
        <taxon>Bipolaris</taxon>
    </lineage>
</organism>
<dbReference type="GeneID" id="19126401"/>
<name>W6ZQ50_COCMI</name>
<dbReference type="AlphaFoldDB" id="W6ZQ50"/>
<keyword evidence="2" id="KW-1185">Reference proteome</keyword>
<evidence type="ECO:0000313" key="1">
    <source>
        <dbReference type="EMBL" id="EUC49629.1"/>
    </source>
</evidence>